<reference evidence="3 4" key="1">
    <citation type="submission" date="2024-09" db="EMBL/GenBank/DDBJ databases">
        <authorList>
            <person name="Sun Q."/>
            <person name="Mori K."/>
        </authorList>
    </citation>
    <scope>NUCLEOTIDE SEQUENCE [LARGE SCALE GENOMIC DNA]</scope>
    <source>
        <strain evidence="3 4">CGMCC 1.9126</strain>
    </source>
</reference>
<gene>
    <name evidence="3" type="ORF">ACFFHF_02320</name>
</gene>
<dbReference type="Proteomes" id="UP001589738">
    <property type="component" value="Unassembled WGS sequence"/>
</dbReference>
<protein>
    <submittedName>
        <fullName evidence="3">YdcF family protein</fullName>
    </submittedName>
</protein>
<dbReference type="InterPro" id="IPR051599">
    <property type="entry name" value="Cell_Envelope_Assoc"/>
</dbReference>
<dbReference type="CDD" id="cd06259">
    <property type="entry name" value="YdcF-like"/>
    <property type="match status" value="1"/>
</dbReference>
<dbReference type="InterPro" id="IPR014729">
    <property type="entry name" value="Rossmann-like_a/b/a_fold"/>
</dbReference>
<dbReference type="Pfam" id="PF02698">
    <property type="entry name" value="DUF218"/>
    <property type="match status" value="1"/>
</dbReference>
<dbReference type="RefSeq" id="WP_377057538.1">
    <property type="nucleotide sequence ID" value="NZ_JBHLUU010000014.1"/>
</dbReference>
<organism evidence="3 4">
    <name type="scientific">Robertmurraya beringensis</name>
    <dbReference type="NCBI Taxonomy" id="641660"/>
    <lineage>
        <taxon>Bacteria</taxon>
        <taxon>Bacillati</taxon>
        <taxon>Bacillota</taxon>
        <taxon>Bacilli</taxon>
        <taxon>Bacillales</taxon>
        <taxon>Bacillaceae</taxon>
        <taxon>Robertmurraya</taxon>
    </lineage>
</organism>
<evidence type="ECO:0000259" key="2">
    <source>
        <dbReference type="Pfam" id="PF02698"/>
    </source>
</evidence>
<dbReference type="EMBL" id="JBHLUU010000014">
    <property type="protein sequence ID" value="MFC0474129.1"/>
    <property type="molecule type" value="Genomic_DNA"/>
</dbReference>
<keyword evidence="4" id="KW-1185">Reference proteome</keyword>
<evidence type="ECO:0000313" key="4">
    <source>
        <dbReference type="Proteomes" id="UP001589738"/>
    </source>
</evidence>
<dbReference type="Gene3D" id="3.40.50.620">
    <property type="entry name" value="HUPs"/>
    <property type="match status" value="1"/>
</dbReference>
<dbReference type="PANTHER" id="PTHR30336">
    <property type="entry name" value="INNER MEMBRANE PROTEIN, PROBABLE PERMEASE"/>
    <property type="match status" value="1"/>
</dbReference>
<evidence type="ECO:0000313" key="3">
    <source>
        <dbReference type="EMBL" id="MFC0474129.1"/>
    </source>
</evidence>
<keyword evidence="1" id="KW-0812">Transmembrane</keyword>
<dbReference type="PANTHER" id="PTHR30336:SF4">
    <property type="entry name" value="ENVELOPE BIOGENESIS FACTOR ELYC"/>
    <property type="match status" value="1"/>
</dbReference>
<feature type="transmembrane region" description="Helical" evidence="1">
    <location>
        <begin position="34"/>
        <end position="57"/>
    </location>
</feature>
<keyword evidence="1" id="KW-1133">Transmembrane helix</keyword>
<dbReference type="InterPro" id="IPR003848">
    <property type="entry name" value="DUF218"/>
</dbReference>
<proteinExistence type="predicted"/>
<sequence>MSFGVLFIIGNILAVVIIRWLIKNKQSSRPLVITRNVIIFGYILFLISFFTVEGLIFKEAYSKEKYNKEEIDFVIILGAGLRGEEPSKTLQGRLDVGLEFLLENRNIPVVVSGGQGPGEAITEAEAMGTFLVKNGVEEDRVYYESLSTDTNENLKFSSDMMTQLGIKYPKILIITSDYHLFRAKYLAGENGLTSYGLGGDSPFFVKVNYYIREYFGVVKDFVLYA</sequence>
<accession>A0ABV6KLC2</accession>
<keyword evidence="1" id="KW-0472">Membrane</keyword>
<evidence type="ECO:0000256" key="1">
    <source>
        <dbReference type="SAM" id="Phobius"/>
    </source>
</evidence>
<feature type="transmembrane region" description="Helical" evidence="1">
    <location>
        <begin position="6"/>
        <end position="22"/>
    </location>
</feature>
<comment type="caution">
    <text evidence="3">The sequence shown here is derived from an EMBL/GenBank/DDBJ whole genome shotgun (WGS) entry which is preliminary data.</text>
</comment>
<name>A0ABV6KLC2_9BACI</name>
<feature type="domain" description="DUF218" evidence="2">
    <location>
        <begin position="72"/>
        <end position="216"/>
    </location>
</feature>